<evidence type="ECO:0000256" key="1">
    <source>
        <dbReference type="ARBA" id="ARBA00004123"/>
    </source>
</evidence>
<dbReference type="GO" id="GO:0003677">
    <property type="term" value="F:DNA binding"/>
    <property type="evidence" value="ECO:0007669"/>
    <property type="project" value="InterPro"/>
</dbReference>
<feature type="compositionally biased region" description="Basic and acidic residues" evidence="9">
    <location>
        <begin position="967"/>
        <end position="977"/>
    </location>
</feature>
<dbReference type="SMART" id="SM00382">
    <property type="entry name" value="AAA"/>
    <property type="match status" value="1"/>
</dbReference>
<sequence length="977" mass="106215">MTTIFEAPVKKGVKRGREPAAKKETTTATKAREPPAKKVKKAAEELPWPDIVQEGTEDEPTPKAKAKTKASAASTRPTLRAKRRPTEAVKEEEEEEVEAQPKRSTPTKKKAKKAHTKQQEEVAAADDIPWDDDVEDVDDIPWDQPTTTATTPTKKAATARTTRGETPGESPGKKSKAAAAAAKPEPKSPVKKVKPSEAKSPAKSPAKSTTTTVIERKTPVVEKKVVEAKPAPAKRGGGGGGYPFWMQNRAGPPHLGMKDLPEGKPWCLWGKVFMCTGVLDSLERDDCFTLIEHYGGTVAKSVTKKLTHAVVGTDAGAKKLEQIEARKAQGLVALDEDGLFDLIRNSPEHRPSAAEIAKFNKQRKTEGAPAKPKALQTAAPLLPSPTPASAEEEQKKGPELWVEKYKPKSTKEVIANPAAVKKLQDWLQGWQRSEVQRAKRGEAPARGATQKNAALLSGPPGIGKTTTAHLVAAECGYYALEFNASDTRSKKMIKEHLAQSTENRGLAEFFTGRGGEDGKTVLIMDEVDGMSSGDRGGMAEIIALIKKTHIPIICLCNDRASAKVRSLANYCLDIQLQKPTTQQILGRVTQILQRENIAIDNATLTRIVDASNGDVRQLLNMLQMLTVKSKDLGTLSAPELQERLRTSLKEVELGPLDAVNKLFNATEYQKLSLDAKLDLYFIDPSFVPLFIQENYLHCRPRRARNVSRNPEVERLVEMDLISQAADSFSEADLFDVAIHRDQDWSLAPIHGVFSAIRPAEFMTGNLAGRIDFPKWLGKFSSRKKRFRLLTELAVRMSATTSGDKALLRLDYLPHLVRPLTAPLAKKGADGIDEVLALMDAYGITREDWDTVLELMELGDKDWAKSIPTNVKTAFTRKYKAAHLAVKSAPARKGTVNYVLPEEAAAQGRDGDDEGDDAFNDDEAGEGEGDEGDSMIVARASKKGAAKGAKGGAKKPAARGGAAGRGRGRGETAKAKAK</sequence>
<dbReference type="InterPro" id="IPR047854">
    <property type="entry name" value="RFC_lid"/>
</dbReference>
<dbReference type="CDD" id="cd18140">
    <property type="entry name" value="HLD_clamp_RFC"/>
    <property type="match status" value="1"/>
</dbReference>
<dbReference type="EMBL" id="KB007806">
    <property type="protein sequence ID" value="ELR24992.1"/>
    <property type="molecule type" value="Genomic_DNA"/>
</dbReference>
<name>L8HIF4_ACACF</name>
<dbReference type="PANTHER" id="PTHR23389">
    <property type="entry name" value="CHROMOSOME TRANSMISSION FIDELITY FACTOR 18"/>
    <property type="match status" value="1"/>
</dbReference>
<evidence type="ECO:0000313" key="11">
    <source>
        <dbReference type="EMBL" id="ELR24992.1"/>
    </source>
</evidence>
<dbReference type="Gene3D" id="3.40.50.10190">
    <property type="entry name" value="BRCT domain"/>
    <property type="match status" value="1"/>
</dbReference>
<keyword evidence="5 8" id="KW-0547">Nucleotide-binding</keyword>
<dbReference type="GO" id="GO:0006281">
    <property type="term" value="P:DNA repair"/>
    <property type="evidence" value="ECO:0007669"/>
    <property type="project" value="InterPro"/>
</dbReference>
<feature type="compositionally biased region" description="Low complexity" evidence="9">
    <location>
        <begin position="142"/>
        <end position="169"/>
    </location>
</feature>
<comment type="subcellular location">
    <subcellularLocation>
        <location evidence="1 8">Nucleus</location>
    </subcellularLocation>
</comment>
<feature type="compositionally biased region" description="Acidic residues" evidence="9">
    <location>
        <begin position="910"/>
        <end position="932"/>
    </location>
</feature>
<dbReference type="SUPFAM" id="SSF48019">
    <property type="entry name" value="post-AAA+ oligomerization domain-like"/>
    <property type="match status" value="1"/>
</dbReference>
<feature type="region of interest" description="Disordered" evidence="9">
    <location>
        <begin position="902"/>
        <end position="977"/>
    </location>
</feature>
<dbReference type="Gene3D" id="1.10.8.60">
    <property type="match status" value="1"/>
</dbReference>
<dbReference type="InterPro" id="IPR001357">
    <property type="entry name" value="BRCT_dom"/>
</dbReference>
<dbReference type="GO" id="GO:0005663">
    <property type="term" value="C:DNA replication factor C complex"/>
    <property type="evidence" value="ECO:0007669"/>
    <property type="project" value="InterPro"/>
</dbReference>
<feature type="compositionally biased region" description="Basic and acidic residues" evidence="9">
    <location>
        <begin position="15"/>
        <end position="44"/>
    </location>
</feature>
<dbReference type="SUPFAM" id="SSF52540">
    <property type="entry name" value="P-loop containing nucleoside triphosphate hydrolases"/>
    <property type="match status" value="1"/>
</dbReference>
<dbReference type="CDD" id="cd00009">
    <property type="entry name" value="AAA"/>
    <property type="match status" value="1"/>
</dbReference>
<organism evidence="11 12">
    <name type="scientific">Acanthamoeba castellanii (strain ATCC 30010 / Neff)</name>
    <dbReference type="NCBI Taxonomy" id="1257118"/>
    <lineage>
        <taxon>Eukaryota</taxon>
        <taxon>Amoebozoa</taxon>
        <taxon>Discosea</taxon>
        <taxon>Longamoebia</taxon>
        <taxon>Centramoebida</taxon>
        <taxon>Acanthamoebidae</taxon>
        <taxon>Acanthamoeba</taxon>
    </lineage>
</organism>
<dbReference type="SMART" id="SM00292">
    <property type="entry name" value="BRCT"/>
    <property type="match status" value="1"/>
</dbReference>
<dbReference type="OrthoDB" id="446168at2759"/>
<keyword evidence="7 8" id="KW-0539">Nucleus</keyword>
<dbReference type="Pfam" id="PF25361">
    <property type="entry name" value="AAA_lid_RFC1"/>
    <property type="match status" value="1"/>
</dbReference>
<dbReference type="InterPro" id="IPR013725">
    <property type="entry name" value="DNA_replication_fac_RFC1_C"/>
</dbReference>
<dbReference type="PROSITE" id="PS50172">
    <property type="entry name" value="BRCT"/>
    <property type="match status" value="1"/>
</dbReference>
<dbReference type="STRING" id="1257118.L8HIF4"/>
<keyword evidence="4 8" id="KW-0235">DNA replication</keyword>
<proteinExistence type="inferred from homology"/>
<dbReference type="Gene3D" id="3.40.50.300">
    <property type="entry name" value="P-loop containing nucleotide triphosphate hydrolases"/>
    <property type="match status" value="1"/>
</dbReference>
<feature type="region of interest" description="Disordered" evidence="9">
    <location>
        <begin position="440"/>
        <end position="460"/>
    </location>
</feature>
<dbReference type="SUPFAM" id="SSF52113">
    <property type="entry name" value="BRCT domain"/>
    <property type="match status" value="1"/>
</dbReference>
<accession>L8HIF4</accession>
<dbReference type="GeneID" id="14926030"/>
<dbReference type="GO" id="GO:0005634">
    <property type="term" value="C:nucleus"/>
    <property type="evidence" value="ECO:0007669"/>
    <property type="project" value="UniProtKB-SubCell"/>
</dbReference>
<dbReference type="InterPro" id="IPR027417">
    <property type="entry name" value="P-loop_NTPase"/>
</dbReference>
<feature type="compositionally biased region" description="Basic residues" evidence="9">
    <location>
        <begin position="105"/>
        <end position="116"/>
    </location>
</feature>
<evidence type="ECO:0000256" key="4">
    <source>
        <dbReference type="ARBA" id="ARBA00022705"/>
    </source>
</evidence>
<dbReference type="InterPro" id="IPR012178">
    <property type="entry name" value="RFC1"/>
</dbReference>
<feature type="compositionally biased region" description="Acidic residues" evidence="9">
    <location>
        <begin position="128"/>
        <end position="141"/>
    </location>
</feature>
<dbReference type="Pfam" id="PF00004">
    <property type="entry name" value="AAA"/>
    <property type="match status" value="1"/>
</dbReference>
<keyword evidence="12" id="KW-1185">Reference proteome</keyword>
<feature type="compositionally biased region" description="Low complexity" evidence="9">
    <location>
        <begin position="198"/>
        <end position="208"/>
    </location>
</feature>
<dbReference type="GO" id="GO:0003689">
    <property type="term" value="F:DNA clamp loader activity"/>
    <property type="evidence" value="ECO:0007669"/>
    <property type="project" value="UniProtKB-UniRule"/>
</dbReference>
<feature type="region of interest" description="Disordered" evidence="9">
    <location>
        <begin position="1"/>
        <end position="216"/>
    </location>
</feature>
<dbReference type="GO" id="GO:0005524">
    <property type="term" value="F:ATP binding"/>
    <property type="evidence" value="ECO:0007669"/>
    <property type="project" value="UniProtKB-UniRule"/>
</dbReference>
<feature type="domain" description="BRCT" evidence="10">
    <location>
        <begin position="270"/>
        <end position="345"/>
    </location>
</feature>
<keyword evidence="6 8" id="KW-0067">ATP-binding</keyword>
<evidence type="ECO:0000256" key="3">
    <source>
        <dbReference type="ARBA" id="ARBA00020401"/>
    </source>
</evidence>
<evidence type="ECO:0000256" key="9">
    <source>
        <dbReference type="SAM" id="MobiDB-lite"/>
    </source>
</evidence>
<evidence type="ECO:0000313" key="12">
    <source>
        <dbReference type="Proteomes" id="UP000011083"/>
    </source>
</evidence>
<dbReference type="PANTHER" id="PTHR23389:SF6">
    <property type="entry name" value="REPLICATION FACTOR C SUBUNIT 1"/>
    <property type="match status" value="1"/>
</dbReference>
<gene>
    <name evidence="11" type="ORF">ACA1_109730</name>
</gene>
<dbReference type="GO" id="GO:0006260">
    <property type="term" value="P:DNA replication"/>
    <property type="evidence" value="ECO:0007669"/>
    <property type="project" value="UniProtKB-KW"/>
</dbReference>
<dbReference type="FunFam" id="3.40.50.300:FF:000395">
    <property type="entry name" value="Replication factor C subunit 1"/>
    <property type="match status" value="1"/>
</dbReference>
<dbReference type="KEGG" id="acan:ACA1_109730"/>
<dbReference type="Proteomes" id="UP000011083">
    <property type="component" value="Unassembled WGS sequence"/>
</dbReference>
<dbReference type="Gene3D" id="1.20.272.10">
    <property type="match status" value="1"/>
</dbReference>
<dbReference type="InterPro" id="IPR036420">
    <property type="entry name" value="BRCT_dom_sf"/>
</dbReference>
<dbReference type="GO" id="GO:0016887">
    <property type="term" value="F:ATP hydrolysis activity"/>
    <property type="evidence" value="ECO:0007669"/>
    <property type="project" value="InterPro"/>
</dbReference>
<dbReference type="RefSeq" id="XP_004357147.1">
    <property type="nucleotide sequence ID" value="XM_004357091.1"/>
</dbReference>
<protein>
    <recommendedName>
        <fullName evidence="3 8">Replication factor C subunit 1</fullName>
    </recommendedName>
</protein>
<evidence type="ECO:0000256" key="8">
    <source>
        <dbReference type="PIRNR" id="PIRNR036578"/>
    </source>
</evidence>
<feature type="region of interest" description="Disordered" evidence="9">
    <location>
        <begin position="361"/>
        <end position="399"/>
    </location>
</feature>
<evidence type="ECO:0000256" key="6">
    <source>
        <dbReference type="ARBA" id="ARBA00022840"/>
    </source>
</evidence>
<dbReference type="PIRSF" id="PIRSF036578">
    <property type="entry name" value="RFC1"/>
    <property type="match status" value="1"/>
</dbReference>
<evidence type="ECO:0000256" key="2">
    <source>
        <dbReference type="ARBA" id="ARBA00006116"/>
    </source>
</evidence>
<evidence type="ECO:0000256" key="7">
    <source>
        <dbReference type="ARBA" id="ARBA00023242"/>
    </source>
</evidence>
<dbReference type="InterPro" id="IPR008921">
    <property type="entry name" value="DNA_pol3_clamp-load_cplx_C"/>
</dbReference>
<dbReference type="OMA" id="QENYLHY"/>
<dbReference type="InterPro" id="IPR003593">
    <property type="entry name" value="AAA+_ATPase"/>
</dbReference>
<evidence type="ECO:0000256" key="5">
    <source>
        <dbReference type="ARBA" id="ARBA00022741"/>
    </source>
</evidence>
<dbReference type="VEuPathDB" id="AmoebaDB:ACA1_109730"/>
<dbReference type="Pfam" id="PF08519">
    <property type="entry name" value="RFC1"/>
    <property type="match status" value="1"/>
</dbReference>
<dbReference type="InterPro" id="IPR003959">
    <property type="entry name" value="ATPase_AAA_core"/>
</dbReference>
<dbReference type="AlphaFoldDB" id="L8HIF4"/>
<comment type="similarity">
    <text evidence="2 8">Belongs to the activator 1 large subunit family.</text>
</comment>
<dbReference type="Pfam" id="PF00533">
    <property type="entry name" value="BRCT"/>
    <property type="match status" value="1"/>
</dbReference>
<reference evidence="11 12" key="1">
    <citation type="journal article" date="2013" name="Genome Biol.">
        <title>Genome of Acanthamoeba castellanii highlights extensive lateral gene transfer and early evolution of tyrosine kinase signaling.</title>
        <authorList>
            <person name="Clarke M."/>
            <person name="Lohan A.J."/>
            <person name="Liu B."/>
            <person name="Lagkouvardos I."/>
            <person name="Roy S."/>
            <person name="Zafar N."/>
            <person name="Bertelli C."/>
            <person name="Schilde C."/>
            <person name="Kianianmomeni A."/>
            <person name="Burglin T.R."/>
            <person name="Frech C."/>
            <person name="Turcotte B."/>
            <person name="Kopec K.O."/>
            <person name="Synnott J.M."/>
            <person name="Choo C."/>
            <person name="Paponov I."/>
            <person name="Finkler A."/>
            <person name="Soon Heng Tan C."/>
            <person name="Hutchins A.P."/>
            <person name="Weinmeier T."/>
            <person name="Rattei T."/>
            <person name="Chu J.S."/>
            <person name="Gimenez G."/>
            <person name="Irimia M."/>
            <person name="Rigden D.J."/>
            <person name="Fitzpatrick D.A."/>
            <person name="Lorenzo-Morales J."/>
            <person name="Bateman A."/>
            <person name="Chiu C.H."/>
            <person name="Tang P."/>
            <person name="Hegemann P."/>
            <person name="Fromm H."/>
            <person name="Raoult D."/>
            <person name="Greub G."/>
            <person name="Miranda-Saavedra D."/>
            <person name="Chen N."/>
            <person name="Nash P."/>
            <person name="Ginger M.L."/>
            <person name="Horn M."/>
            <person name="Schaap P."/>
            <person name="Caler L."/>
            <person name="Loftus B."/>
        </authorList>
    </citation>
    <scope>NUCLEOTIDE SEQUENCE [LARGE SCALE GENOMIC DNA]</scope>
    <source>
        <strain evidence="11 12">Neff</strain>
    </source>
</reference>
<evidence type="ECO:0000259" key="10">
    <source>
        <dbReference type="PROSITE" id="PS50172"/>
    </source>
</evidence>